<evidence type="ECO:0000313" key="2">
    <source>
        <dbReference type="Proteomes" id="UP000037953"/>
    </source>
</evidence>
<dbReference type="Proteomes" id="UP000037953">
    <property type="component" value="Unassembled WGS sequence"/>
</dbReference>
<protein>
    <recommendedName>
        <fullName evidence="3">Transglutaminase-like domain-containing protein</fullName>
    </recommendedName>
</protein>
<proteinExistence type="predicted"/>
<name>A0A0N0IUU7_CHRID</name>
<reference evidence="2" key="2">
    <citation type="submission" date="2015-09" db="EMBL/GenBank/DDBJ databases">
        <title>Draft genome sequence of a multidrug-resistant Chryseobacterium indologenes isolate from Malaysia.</title>
        <authorList>
            <person name="Yu C.Y."/>
            <person name="Ang G.Y."/>
            <person name="Chan K.-G."/>
        </authorList>
    </citation>
    <scope>NUCLEOTIDE SEQUENCE [LARGE SCALE GENOMIC DNA]</scope>
    <source>
        <strain evidence="2">CI_885</strain>
    </source>
</reference>
<dbReference type="OrthoDB" id="996585at2"/>
<reference evidence="1 2" key="1">
    <citation type="journal article" date="2015" name="Genom Data">
        <title>Draft genome sequence of a multidrug-resistant Chryseobacterium indologenes isolate from Malaysia.</title>
        <authorList>
            <person name="Yu C.Y."/>
            <person name="Ang G.Y."/>
            <person name="Cheng H.J."/>
            <person name="Cheong Y.M."/>
            <person name="Yin W.F."/>
            <person name="Chan K.G."/>
        </authorList>
    </citation>
    <scope>NUCLEOTIDE SEQUENCE [LARGE SCALE GENOMIC DNA]</scope>
    <source>
        <strain evidence="1 2">CI_885</strain>
    </source>
</reference>
<dbReference type="RefSeq" id="WP_062701710.1">
    <property type="nucleotide sequence ID" value="NZ_LJOD01000013.1"/>
</dbReference>
<accession>A0A0N0IUU7</accession>
<organism evidence="1 2">
    <name type="scientific">Chryseobacterium indologenes</name>
    <name type="common">Flavobacterium indologenes</name>
    <dbReference type="NCBI Taxonomy" id="253"/>
    <lineage>
        <taxon>Bacteria</taxon>
        <taxon>Pseudomonadati</taxon>
        <taxon>Bacteroidota</taxon>
        <taxon>Flavobacteriia</taxon>
        <taxon>Flavobacteriales</taxon>
        <taxon>Weeksellaceae</taxon>
        <taxon>Chryseobacterium group</taxon>
        <taxon>Chryseobacterium</taxon>
    </lineage>
</organism>
<dbReference type="EMBL" id="LJOD01000013">
    <property type="protein sequence ID" value="KPE49961.1"/>
    <property type="molecule type" value="Genomic_DNA"/>
</dbReference>
<sequence length="175" mass="20686">MKKRIIFLILIFAGIFFGRGFLYRTFFSYETIRERQIYPFENENFKNDKPDRDIEEIIEGGLKHTSSLLTFSFGPCENDPNLLLRAKKANCIGYSALLAALIQAELRKDKLDKEWEVSHEVGEIYFLNKNINQYFTSKFFKDHDFVVVKNKETKERIAIDAALYDYFRINKITLK</sequence>
<dbReference type="PATRIC" id="fig|253.9.peg.1426"/>
<comment type="caution">
    <text evidence="1">The sequence shown here is derived from an EMBL/GenBank/DDBJ whole genome shotgun (WGS) entry which is preliminary data.</text>
</comment>
<evidence type="ECO:0000313" key="1">
    <source>
        <dbReference type="EMBL" id="KPE49961.1"/>
    </source>
</evidence>
<evidence type="ECO:0008006" key="3">
    <source>
        <dbReference type="Google" id="ProtNLM"/>
    </source>
</evidence>
<dbReference type="AlphaFoldDB" id="A0A0N0IUU7"/>
<gene>
    <name evidence="1" type="ORF">AOB46_17400</name>
</gene>